<feature type="compositionally biased region" description="Low complexity" evidence="1">
    <location>
        <begin position="366"/>
        <end position="383"/>
    </location>
</feature>
<feature type="region of interest" description="Disordered" evidence="1">
    <location>
        <begin position="450"/>
        <end position="470"/>
    </location>
</feature>
<dbReference type="InterPro" id="IPR036508">
    <property type="entry name" value="Chitin-bd_dom_sf"/>
</dbReference>
<organism evidence="4">
    <name type="scientific">Lepeophtheirus salmonis</name>
    <name type="common">Salmon louse</name>
    <name type="synonym">Caligus salmonis</name>
    <dbReference type="NCBI Taxonomy" id="72036"/>
    <lineage>
        <taxon>Eukaryota</taxon>
        <taxon>Metazoa</taxon>
        <taxon>Ecdysozoa</taxon>
        <taxon>Arthropoda</taxon>
        <taxon>Crustacea</taxon>
        <taxon>Multicrustacea</taxon>
        <taxon>Hexanauplia</taxon>
        <taxon>Copepoda</taxon>
        <taxon>Siphonostomatoida</taxon>
        <taxon>Caligidae</taxon>
        <taxon>Lepeophtheirus</taxon>
    </lineage>
</organism>
<dbReference type="Gene3D" id="2.170.140.10">
    <property type="entry name" value="Chitin binding domain"/>
    <property type="match status" value="1"/>
</dbReference>
<feature type="compositionally biased region" description="Polar residues" evidence="1">
    <location>
        <begin position="815"/>
        <end position="827"/>
    </location>
</feature>
<feature type="domain" description="Chitin-binding type-2" evidence="3">
    <location>
        <begin position="56"/>
        <end position="123"/>
    </location>
</feature>
<dbReference type="PROSITE" id="PS50940">
    <property type="entry name" value="CHIT_BIND_II"/>
    <property type="match status" value="1"/>
</dbReference>
<dbReference type="EMBL" id="HACA01023636">
    <property type="protein sequence ID" value="CDW40997.1"/>
    <property type="molecule type" value="Transcribed_RNA"/>
</dbReference>
<keyword evidence="2" id="KW-0732">Signal</keyword>
<dbReference type="InterPro" id="IPR052976">
    <property type="entry name" value="Scoloptoxin-like"/>
</dbReference>
<protein>
    <recommendedName>
        <fullName evidence="3">Chitin-binding type-2 domain-containing protein</fullName>
    </recommendedName>
</protein>
<feature type="compositionally biased region" description="Polar residues" evidence="1">
    <location>
        <begin position="309"/>
        <end position="351"/>
    </location>
</feature>
<feature type="region of interest" description="Disordered" evidence="1">
    <location>
        <begin position="309"/>
        <end position="418"/>
    </location>
</feature>
<feature type="signal peptide" evidence="2">
    <location>
        <begin position="1"/>
        <end position="18"/>
    </location>
</feature>
<evidence type="ECO:0000256" key="2">
    <source>
        <dbReference type="SAM" id="SignalP"/>
    </source>
</evidence>
<dbReference type="InterPro" id="IPR002557">
    <property type="entry name" value="Chitin-bd_dom"/>
</dbReference>
<feature type="compositionally biased region" description="Low complexity" evidence="1">
    <location>
        <begin position="839"/>
        <end position="858"/>
    </location>
</feature>
<evidence type="ECO:0000256" key="1">
    <source>
        <dbReference type="SAM" id="MobiDB-lite"/>
    </source>
</evidence>
<evidence type="ECO:0000259" key="3">
    <source>
        <dbReference type="PROSITE" id="PS50940"/>
    </source>
</evidence>
<feature type="region of interest" description="Disordered" evidence="1">
    <location>
        <begin position="753"/>
        <end position="775"/>
    </location>
</feature>
<evidence type="ECO:0000313" key="4">
    <source>
        <dbReference type="EMBL" id="CDW40997.1"/>
    </source>
</evidence>
<sequence>MNKTIAIIGCLFLCLVSSDDPLNPPSGMTSIDMLMKAVPGTPGEDYPIYNEVPETSFNCNDKVDGGYYVDVEARCQSFHVCTRGGHHPNGGNLVAYSFLCPNGSLFNQQYFICDWWFNVDCSTLISFYYLNDELFTDRVQPTASNDFDEIRTKSQKLTSQSERNDRKNNAIEDFNTLNFAAYESNPGSSNGQKIGSTLTNIASSSKNEYNTNYPSNDNQRRPYDTKVIAQSPSSFNNNNKPFPGSLLKLESNREKISNNQFKSSLKSSSTTNAFQKKSFESKSNFRNNVNSEFERNINSKSKSRFVTQGESNIYFTTPNNKIENNPSTNFNQHEKSNPQQIENSNTKTAGRNNLGRFTKESKKNTSFQSKKNTSFQSKKNNFSFKEKSNSHSINQKQSSNPITQYTESTKYSNPFPSITSNRNSFEKITEGSNQIKSEKYGELNLNKVHSSSSELSRNQGFQSGNSQNLFDSDSELITSQQSFNSGRKVTQSAQRTKNSSQKYGVKINTISNPSFINSVKYVKLTDTRGTPTNQVNANSGSTIIGNERQNFIGSTYFKAPGTKVKLVNTLNDRQQTNGIDTNQLKFSNEKFFSTSAAFNAKNKFKSNGGSFSISSEKEEKSSSKSNFFKKTSSSTLKTVSPVIIKLNVTPKVNFVQFKKAKGASSSSYKSEKTKYSNQNPVKTFKSKTSIDTPGSTKSYKVDLKLINSFKADGISSLSRGNAHRTSINKNALSSKSDRITSSTFSPIRSSSFSTLSTSTTPRTKMVDSQKTSTNTFSSRGTTISFGKENRTFSSGQIFHVSKGADIHQPTVSTLKYENQKSSSSFTPSKLDGRSPSTVSQFITTTKSSSSTYSGSRDSLVTTPTAYKSTTAPTSTSTFHKQVLSSTQTPTRSSQENTRLQNELIPSNPPRASPLISQFAGSSFIPLFDDSPIETPSQLYGVPLAEPIVIKQKEPSIEIPSLLYGVPLAEPISTPSLLYGVPLAEPLSIPVKVPSKTYGPPLAEPIGFNNGYIVDEPPPPPPTL</sequence>
<dbReference type="OrthoDB" id="6364363at2759"/>
<feature type="region of interest" description="Disordered" evidence="1">
    <location>
        <begin position="815"/>
        <end position="858"/>
    </location>
</feature>
<feature type="compositionally biased region" description="Low complexity" evidence="1">
    <location>
        <begin position="753"/>
        <end position="763"/>
    </location>
</feature>
<dbReference type="Pfam" id="PF01607">
    <property type="entry name" value="CBM_14"/>
    <property type="match status" value="1"/>
</dbReference>
<dbReference type="PANTHER" id="PTHR22933">
    <property type="entry name" value="FI18007P1-RELATED"/>
    <property type="match status" value="1"/>
</dbReference>
<proteinExistence type="predicted"/>
<reference evidence="4" key="1">
    <citation type="submission" date="2014-05" db="EMBL/GenBank/DDBJ databases">
        <authorList>
            <person name="Chronopoulou M."/>
        </authorList>
    </citation>
    <scope>NUCLEOTIDE SEQUENCE</scope>
    <source>
        <tissue evidence="4">Whole organism</tissue>
    </source>
</reference>
<accession>A0A0K2USX9</accession>
<dbReference type="SUPFAM" id="SSF57625">
    <property type="entry name" value="Invertebrate chitin-binding proteins"/>
    <property type="match status" value="1"/>
</dbReference>
<dbReference type="GO" id="GO:0005576">
    <property type="term" value="C:extracellular region"/>
    <property type="evidence" value="ECO:0007669"/>
    <property type="project" value="InterPro"/>
</dbReference>
<feature type="chain" id="PRO_5005488895" description="Chitin-binding type-2 domain-containing protein" evidence="2">
    <location>
        <begin position="19"/>
        <end position="1023"/>
    </location>
</feature>
<feature type="compositionally biased region" description="Polar residues" evidence="1">
    <location>
        <begin position="393"/>
        <end position="418"/>
    </location>
</feature>
<name>A0A0K2USX9_LEPSM</name>
<feature type="compositionally biased region" description="Polar residues" evidence="1">
    <location>
        <begin position="766"/>
        <end position="775"/>
    </location>
</feature>
<dbReference type="GO" id="GO:0008061">
    <property type="term" value="F:chitin binding"/>
    <property type="evidence" value="ECO:0007669"/>
    <property type="project" value="InterPro"/>
</dbReference>
<dbReference type="PANTHER" id="PTHR22933:SF43">
    <property type="entry name" value="LP10131P"/>
    <property type="match status" value="1"/>
</dbReference>
<dbReference type="AlphaFoldDB" id="A0A0K2USX9"/>
<dbReference type="SMART" id="SM00494">
    <property type="entry name" value="ChtBD2"/>
    <property type="match status" value="1"/>
</dbReference>